<dbReference type="GeneID" id="31358971"/>
<name>D3B4X4_HETP5</name>
<dbReference type="CDD" id="cd04301">
    <property type="entry name" value="NAT_SF"/>
    <property type="match status" value="1"/>
</dbReference>
<dbReference type="Pfam" id="PF00583">
    <property type="entry name" value="Acetyltransf_1"/>
    <property type="match status" value="1"/>
</dbReference>
<organism evidence="2 3">
    <name type="scientific">Heterostelium pallidum (strain ATCC 26659 / Pp 5 / PN500)</name>
    <name type="common">Cellular slime mold</name>
    <name type="synonym">Polysphondylium pallidum</name>
    <dbReference type="NCBI Taxonomy" id="670386"/>
    <lineage>
        <taxon>Eukaryota</taxon>
        <taxon>Amoebozoa</taxon>
        <taxon>Evosea</taxon>
        <taxon>Eumycetozoa</taxon>
        <taxon>Dictyostelia</taxon>
        <taxon>Acytosteliales</taxon>
        <taxon>Acytosteliaceae</taxon>
        <taxon>Heterostelium</taxon>
    </lineage>
</organism>
<dbReference type="Proteomes" id="UP000001396">
    <property type="component" value="Unassembled WGS sequence"/>
</dbReference>
<dbReference type="AlphaFoldDB" id="D3B4X4"/>
<dbReference type="SUPFAM" id="SSF55729">
    <property type="entry name" value="Acyl-CoA N-acyltransferases (Nat)"/>
    <property type="match status" value="1"/>
</dbReference>
<reference evidence="2 3" key="1">
    <citation type="journal article" date="2011" name="Genome Res.">
        <title>Phylogeny-wide analysis of social amoeba genomes highlights ancient origins for complex intercellular communication.</title>
        <authorList>
            <person name="Heidel A.J."/>
            <person name="Lawal H.M."/>
            <person name="Felder M."/>
            <person name="Schilde C."/>
            <person name="Helps N.R."/>
            <person name="Tunggal B."/>
            <person name="Rivero F."/>
            <person name="John U."/>
            <person name="Schleicher M."/>
            <person name="Eichinger L."/>
            <person name="Platzer M."/>
            <person name="Noegel A.A."/>
            <person name="Schaap P."/>
            <person name="Gloeckner G."/>
        </authorList>
    </citation>
    <scope>NUCLEOTIDE SEQUENCE [LARGE SCALE GENOMIC DNA]</scope>
    <source>
        <strain evidence="3">ATCC 26659 / Pp 5 / PN500</strain>
    </source>
</reference>
<evidence type="ECO:0000259" key="1">
    <source>
        <dbReference type="PROSITE" id="PS51186"/>
    </source>
</evidence>
<keyword evidence="3" id="KW-1185">Reference proteome</keyword>
<dbReference type="InterPro" id="IPR016181">
    <property type="entry name" value="Acyl_CoA_acyltransferase"/>
</dbReference>
<dbReference type="InParanoid" id="D3B4X4"/>
<dbReference type="Gene3D" id="3.40.630.30">
    <property type="match status" value="1"/>
</dbReference>
<protein>
    <recommendedName>
        <fullName evidence="1">N-acetyltransferase domain-containing protein</fullName>
    </recommendedName>
</protein>
<evidence type="ECO:0000313" key="3">
    <source>
        <dbReference type="Proteomes" id="UP000001396"/>
    </source>
</evidence>
<accession>D3B4X4</accession>
<dbReference type="PROSITE" id="PS51186">
    <property type="entry name" value="GNAT"/>
    <property type="match status" value="1"/>
</dbReference>
<dbReference type="GO" id="GO:0016747">
    <property type="term" value="F:acyltransferase activity, transferring groups other than amino-acyl groups"/>
    <property type="evidence" value="ECO:0007669"/>
    <property type="project" value="InterPro"/>
</dbReference>
<evidence type="ECO:0000313" key="2">
    <source>
        <dbReference type="EMBL" id="EFA84372.1"/>
    </source>
</evidence>
<dbReference type="InterPro" id="IPR000182">
    <property type="entry name" value="GNAT_dom"/>
</dbReference>
<sequence>MIDANNNSILIGHIFTHPWHRDEFPPLNSMDKLKNGMDRLLNDPSCKRMIYLNELGVRPVARGFNIGRLLVNHALENLSNNGGSGVPSTVQLVSVQGSARFWEALGFQLEQLNLDKSEYLKKNYGLDAVFMTKYLPIKPMAHSNHYNSTNTNNNQIVKKSLILSAY</sequence>
<dbReference type="EMBL" id="ADBJ01000010">
    <property type="protein sequence ID" value="EFA84372.1"/>
    <property type="molecule type" value="Genomic_DNA"/>
</dbReference>
<proteinExistence type="predicted"/>
<gene>
    <name evidence="2" type="ORF">PPL_03450</name>
</gene>
<feature type="domain" description="N-acetyltransferase" evidence="1">
    <location>
        <begin position="1"/>
        <end position="136"/>
    </location>
</feature>
<dbReference type="RefSeq" id="XP_020436487.1">
    <property type="nucleotide sequence ID" value="XM_020574415.1"/>
</dbReference>
<comment type="caution">
    <text evidence="2">The sequence shown here is derived from an EMBL/GenBank/DDBJ whole genome shotgun (WGS) entry which is preliminary data.</text>
</comment>